<evidence type="ECO:0000313" key="12">
    <source>
        <dbReference type="Proteomes" id="UP000613740"/>
    </source>
</evidence>
<keyword evidence="12" id="KW-1185">Reference proteome</keyword>
<feature type="transmembrane region" description="Helical" evidence="9">
    <location>
        <begin position="1939"/>
        <end position="1962"/>
    </location>
</feature>
<feature type="signal peptide" evidence="10">
    <location>
        <begin position="1"/>
        <end position="36"/>
    </location>
</feature>
<dbReference type="PANTHER" id="PTHR11319:SF35">
    <property type="entry name" value="OUTER MEMBRANE PROTEIN PMPC-RELATED"/>
    <property type="match status" value="1"/>
</dbReference>
<dbReference type="InterPro" id="IPR012334">
    <property type="entry name" value="Pectin_lyas_fold"/>
</dbReference>
<evidence type="ECO:0000313" key="11">
    <source>
        <dbReference type="EMBL" id="KAG2451053.1"/>
    </source>
</evidence>
<feature type="transmembrane region" description="Helical" evidence="9">
    <location>
        <begin position="1994"/>
        <end position="2015"/>
    </location>
</feature>
<dbReference type="PANTHER" id="PTHR11319">
    <property type="entry name" value="G PROTEIN-COUPLED RECEPTOR-RELATED"/>
    <property type="match status" value="1"/>
</dbReference>
<evidence type="ECO:0000256" key="2">
    <source>
        <dbReference type="ARBA" id="ARBA00004442"/>
    </source>
</evidence>
<keyword evidence="9" id="KW-1133">Transmembrane helix</keyword>
<dbReference type="OrthoDB" id="540768at2759"/>
<keyword evidence="7" id="KW-0998">Cell outer membrane</keyword>
<feature type="compositionally biased region" description="Low complexity" evidence="8">
    <location>
        <begin position="2540"/>
        <end position="2549"/>
    </location>
</feature>
<name>A0A835WPP3_9CHLO</name>
<feature type="transmembrane region" description="Helical" evidence="9">
    <location>
        <begin position="2328"/>
        <end position="2350"/>
    </location>
</feature>
<dbReference type="InterPro" id="IPR003368">
    <property type="entry name" value="POMP_repeat"/>
</dbReference>
<dbReference type="EMBL" id="JAEHOD010000009">
    <property type="protein sequence ID" value="KAG2451053.1"/>
    <property type="molecule type" value="Genomic_DNA"/>
</dbReference>
<dbReference type="Pfam" id="PF02415">
    <property type="entry name" value="Chlam_PMP"/>
    <property type="match status" value="2"/>
</dbReference>
<accession>A0A835WPP3</accession>
<evidence type="ECO:0000256" key="3">
    <source>
        <dbReference type="ARBA" id="ARBA00004613"/>
    </source>
</evidence>
<dbReference type="SUPFAM" id="SSF51126">
    <property type="entry name" value="Pectin lyase-like"/>
    <property type="match status" value="6"/>
</dbReference>
<dbReference type="GO" id="GO:0005576">
    <property type="term" value="C:extracellular region"/>
    <property type="evidence" value="ECO:0007669"/>
    <property type="project" value="UniProtKB-SubCell"/>
</dbReference>
<evidence type="ECO:0008006" key="13">
    <source>
        <dbReference type="Google" id="ProtNLM"/>
    </source>
</evidence>
<evidence type="ECO:0000256" key="9">
    <source>
        <dbReference type="SAM" id="Phobius"/>
    </source>
</evidence>
<dbReference type="Gene3D" id="2.160.20.10">
    <property type="entry name" value="Single-stranded right-handed beta-helix, Pectin lyase-like"/>
    <property type="match status" value="1"/>
</dbReference>
<evidence type="ECO:0000256" key="4">
    <source>
        <dbReference type="ARBA" id="ARBA00022525"/>
    </source>
</evidence>
<feature type="compositionally biased region" description="Low complexity" evidence="8">
    <location>
        <begin position="2181"/>
        <end position="2192"/>
    </location>
</feature>
<dbReference type="InterPro" id="IPR006626">
    <property type="entry name" value="PbH1"/>
</dbReference>
<gene>
    <name evidence="11" type="ORF">HYH02_004321</name>
</gene>
<feature type="transmembrane region" description="Helical" evidence="9">
    <location>
        <begin position="2465"/>
        <end position="2486"/>
    </location>
</feature>
<proteinExistence type="predicted"/>
<keyword evidence="6 9" id="KW-0472">Membrane</keyword>
<reference evidence="11" key="1">
    <citation type="journal article" date="2020" name="bioRxiv">
        <title>Comparative genomics of Chlamydomonas.</title>
        <authorList>
            <person name="Craig R.J."/>
            <person name="Hasan A.R."/>
            <person name="Ness R.W."/>
            <person name="Keightley P.D."/>
        </authorList>
    </citation>
    <scope>NUCLEOTIDE SEQUENCE</scope>
    <source>
        <strain evidence="11">CCAP 11/173</strain>
    </source>
</reference>
<feature type="region of interest" description="Disordered" evidence="8">
    <location>
        <begin position="2518"/>
        <end position="2549"/>
    </location>
</feature>
<evidence type="ECO:0000256" key="6">
    <source>
        <dbReference type="ARBA" id="ARBA00023136"/>
    </source>
</evidence>
<feature type="chain" id="PRO_5032687348" description="Right handed beta helix domain-containing protein" evidence="10">
    <location>
        <begin position="37"/>
        <end position="2549"/>
    </location>
</feature>
<sequence length="2549" mass="261267">MTQLNTRSPRGCPRALLAMELGFLLLVLRTPVRVGAMTSCLISLADCETGDQDYIDDDCDEGVQQVLIVPRRNVDSVLDITGTDIMLDGNSLDFTARHLDLTLPGGGPSGRARPSRLLSFTDVKGLVLQNLRFEHLVVAGPVLSLERCSKVRMVNVTFSNITMRSAVGVSLIRVADSEAFDISAGDGQGRGGDVFVDANSTLEVASSTFDGGMSVGGGGSLAAVAANMTVSSSVFTRCNTTIGGGGCIFSEPGANGSRTNHLVLRDCEFLNSTAAAGQGGAVHVSLHDNDTAAITIERTRFTANNATEASMGPWAGVRFWGGALAVVGTCRPDLLHARCRNQTNRALQSTTHVVNCSFVRNTATRAGALEAVYNTAQGLFLSGVEFLGNEAHDTAGLLAYVIPHVSIEDSLFFNQTAALVSGARLASIHSAVNVSRTVFRSNVCNLDNRNTGSALYVHEDSGVTVDGDRAGPIFDFHLSDCTFEDNWSSSEGGGLTVQRCPAYINNVTFARNRASKKGGALYLERDLTATLTEMKGVQKRNASARLTRVSFTDNYAAVQGGALAADGWDVELTGVTFADNRVEVFTAGGMDNAGGAAFFTGCPKGARMSQAQLSRNRAYQGGAIAAEYCSLNLAGVTLADNSAANDAGALLFVGFAGGADGGAGGDAAFTLALANSSLERNTARVSAGAVKVYWAGLSVTNTVFANNSANALGGSMLLLNVPPQNMLDALPSGTAAAAVLDNCTFVNNSARTSGGAVYHSVSAVEFRGVTLRGNRAGNRLFSDAWSNAGGAVFGLACSRRMRLLHSTLEANSAEGRGGAVALLSCEAEAAQSSFTGNTAKLSGGCIAAGHQVSSEAPQGPPLILDTCTVTGNTAVDEHGGALFLSSVQLEMRHSVTASNRAGQAGGALYAVGSAQVQLINSTLQDSTAGTTGGGAHLEACASVSVTASRIRGNAGGISGGGLSFLNTECSLLADTQVEVNTAGHGAGLAIAAPIPSASGRGCDSTALSTAAVGWSCADGLDAVISTYQKANLTIRHASCNMSLSRNVAGDGAGGGLLLEAVDGAHVLYGLRAESNTAAASGGAIALANTRRGVALVHVAAGALASNTAGDVGGALAADAAIRPQQVTLTDTLVERNTAPSGGGLSLRANASAWLHNCSFHGNRATGAAGVEGRGGSVQAEECRALAIAQSSMRACSAAGDGGCVWSDSCAVVTLTDNRFSGSSALGSGGAVFVTAASVRGPSLLLVRGGRMSGNAAGSSNSTSGAQATGALGVLPSGSGGALVVSGTVAGLVSRVQLDSNYALGMGGAAALNLQCPQQQLASVTSSTAVNAGAPPTTAARAVALLDSFLSTTASSNGIGSGGSPFGSTLQVLAAAAKHSLLVTGCWPVVLDAPVLWNNTAQGSGGGVYVVSDEAVAVLCDSPTAAGAVSPDQQDQQLAAYLSGVVPKAATALLPQLSGLGAGGFAAAGGPPPPASAGSELGQLSASVVDSQSMCFTAPLLAMEDPATAGNGSSSRGGEAKATNRATGYGSQLATAPKQLVLGCVGENNPPPIVSSENVANDPDCPVSSDGTITDLCSSSSTVNRGGNDSSAVAVPVPSWLRRAQLRVGGRMGLSCWPEGGSGGAGSGPCRLTWPNSVALDLSLSVHDAIGQLVNDAQSAPPVIRAAVLDPGAYIIGNPLTLAEGGTAALSALRLQAPPGRYRLNLSMELPGVQIDPLPLLVEVPPCAQGEVALLEGEVCSRCAEGTFTFDNWLSSNSSNSSDWRCHPCPDNALCPGGSVVVPEGGYWQSAANSTQMHQCAVEDACRAGDDDATQALVRCQERWYAYFGLASRLPSVTANSTDGGAALVRSYLQAYLAALNGSGPPYTPGQTGLDGFDGFLLDCALWGVPPDSPHSYMQMQCSEGYTGNLCATCVPINGTPTALNSDMACNLCYKDWQTVLIGVAMFLANTLALGFSVLTTFLSDYSGGAYGDGGEGAAKGPTDQQQHKLPAAGILKLAIVHFQMFLIVTGIGLSWPSPVITLQNILGSATGNVKQVYSPSCLVSSADSAQQATVQVLSGLLLPIASVVLVLLIWTARYYLWNQRWFHEATAAVASREAATAAAKKEMQKEKALEVEDSGDLEGGDVGAADIRIQVSISASTDVASGPQAGRAGASRTNGGRAGPVAEGTEPLPQQAASITRGGSPARSPSAAAGVPHLLQQAASIAAGRDTTADTPAASIARGGKLGPKTASQRLSGVKLFRDRAALSFLDAAMSLWRQLFLVLMVSCFILMPTWAQEALSIFACYPLDDGQGPYPENQRAVWSQGWWVRDMNQQCYQGTHLNKWVPIGSVSFAVLCLAMPVVCAVMLFIHRWELRSPRVLQTYGFLYTSYKPKYYLWESVSQTQVMLLVIVDVFGRTLLVTQQALLLEVVLLANLVINSFFSPLLQEELTLLQLLSSGAICLTVCLGLIASVPGNRITAAGDATLGAIVVAINCIIIAAFVFAFVRRGLPGFRTSVQAAKAKVVSARQLLRQRLSRKERAAAGQQEGREGGCGGGEGWSGPAAAGRQA</sequence>
<feature type="transmembrane region" description="Helical" evidence="9">
    <location>
        <begin position="2256"/>
        <end position="2276"/>
    </location>
</feature>
<keyword evidence="4" id="KW-0964">Secreted</keyword>
<feature type="region of interest" description="Disordered" evidence="8">
    <location>
        <begin position="2206"/>
        <end position="2230"/>
    </location>
</feature>
<protein>
    <recommendedName>
        <fullName evidence="13">Right handed beta helix domain-containing protein</fullName>
    </recommendedName>
</protein>
<evidence type="ECO:0000256" key="8">
    <source>
        <dbReference type="SAM" id="MobiDB-lite"/>
    </source>
</evidence>
<dbReference type="Proteomes" id="UP000613740">
    <property type="component" value="Unassembled WGS sequence"/>
</dbReference>
<dbReference type="SMART" id="SM00710">
    <property type="entry name" value="PbH1"/>
    <property type="match status" value="16"/>
</dbReference>
<evidence type="ECO:0000256" key="10">
    <source>
        <dbReference type="SAM" id="SignalP"/>
    </source>
</evidence>
<comment type="subcellular location">
    <subcellularLocation>
        <location evidence="1">Cell envelope</location>
    </subcellularLocation>
    <subcellularLocation>
        <location evidence="2">Cell outer membrane</location>
    </subcellularLocation>
    <subcellularLocation>
        <location evidence="3">Secreted</location>
    </subcellularLocation>
</comment>
<feature type="transmembrane region" description="Helical" evidence="9">
    <location>
        <begin position="2401"/>
        <end position="2418"/>
    </location>
</feature>
<evidence type="ECO:0000256" key="1">
    <source>
        <dbReference type="ARBA" id="ARBA00004196"/>
    </source>
</evidence>
<comment type="caution">
    <text evidence="11">The sequence shown here is derived from an EMBL/GenBank/DDBJ whole genome shotgun (WGS) entry which is preliminary data.</text>
</comment>
<feature type="region of interest" description="Disordered" evidence="8">
    <location>
        <begin position="2142"/>
        <end position="2192"/>
    </location>
</feature>
<keyword evidence="5 10" id="KW-0732">Signal</keyword>
<evidence type="ECO:0000256" key="7">
    <source>
        <dbReference type="ARBA" id="ARBA00023237"/>
    </source>
</evidence>
<feature type="region of interest" description="Disordered" evidence="8">
    <location>
        <begin position="1506"/>
        <end position="1529"/>
    </location>
</feature>
<dbReference type="InterPro" id="IPR011050">
    <property type="entry name" value="Pectin_lyase_fold/virulence"/>
</dbReference>
<keyword evidence="9" id="KW-0812">Transmembrane</keyword>
<organism evidence="11 12">
    <name type="scientific">Chlamydomonas schloesseri</name>
    <dbReference type="NCBI Taxonomy" id="2026947"/>
    <lineage>
        <taxon>Eukaryota</taxon>
        <taxon>Viridiplantae</taxon>
        <taxon>Chlorophyta</taxon>
        <taxon>core chlorophytes</taxon>
        <taxon>Chlorophyceae</taxon>
        <taxon>CS clade</taxon>
        <taxon>Chlamydomonadales</taxon>
        <taxon>Chlamydomonadaceae</taxon>
        <taxon>Chlamydomonas</taxon>
    </lineage>
</organism>
<feature type="transmembrane region" description="Helical" evidence="9">
    <location>
        <begin position="2052"/>
        <end position="2074"/>
    </location>
</feature>
<evidence type="ECO:0000256" key="5">
    <source>
        <dbReference type="ARBA" id="ARBA00022729"/>
    </source>
</evidence>
<feature type="transmembrane region" description="Helical" evidence="9">
    <location>
        <begin position="2430"/>
        <end position="2453"/>
    </location>
</feature>